<dbReference type="InterPro" id="IPR028082">
    <property type="entry name" value="Peripla_BP_I"/>
</dbReference>
<dbReference type="Proteomes" id="UP000243528">
    <property type="component" value="Unassembled WGS sequence"/>
</dbReference>
<dbReference type="GO" id="GO:0000976">
    <property type="term" value="F:transcription cis-regulatory region binding"/>
    <property type="evidence" value="ECO:0007669"/>
    <property type="project" value="TreeGrafter"/>
</dbReference>
<gene>
    <name evidence="6" type="ORF">CLV30_105163</name>
</gene>
<dbReference type="InterPro" id="IPR000843">
    <property type="entry name" value="HTH_LacI"/>
</dbReference>
<dbReference type="InterPro" id="IPR010982">
    <property type="entry name" value="Lambda_DNA-bd_dom_sf"/>
</dbReference>
<protein>
    <submittedName>
        <fullName evidence="6">LacI family transcriptional regulator</fullName>
    </submittedName>
</protein>
<evidence type="ECO:0000256" key="2">
    <source>
        <dbReference type="ARBA" id="ARBA00023125"/>
    </source>
</evidence>
<evidence type="ECO:0000256" key="4">
    <source>
        <dbReference type="SAM" id="MobiDB-lite"/>
    </source>
</evidence>
<dbReference type="SMART" id="SM00354">
    <property type="entry name" value="HTH_LACI"/>
    <property type="match status" value="1"/>
</dbReference>
<dbReference type="AlphaFoldDB" id="A0A2P8E5K5"/>
<accession>A0A2P8E5K5</accession>
<dbReference type="SUPFAM" id="SSF47413">
    <property type="entry name" value="lambda repressor-like DNA-binding domains"/>
    <property type="match status" value="1"/>
</dbReference>
<keyword evidence="2" id="KW-0238">DNA-binding</keyword>
<evidence type="ECO:0000259" key="5">
    <source>
        <dbReference type="PROSITE" id="PS50932"/>
    </source>
</evidence>
<dbReference type="PANTHER" id="PTHR30146">
    <property type="entry name" value="LACI-RELATED TRANSCRIPTIONAL REPRESSOR"/>
    <property type="match status" value="1"/>
</dbReference>
<dbReference type="Pfam" id="PF13377">
    <property type="entry name" value="Peripla_BP_3"/>
    <property type="match status" value="1"/>
</dbReference>
<proteinExistence type="predicted"/>
<keyword evidence="3" id="KW-0804">Transcription</keyword>
<dbReference type="CDD" id="cd01392">
    <property type="entry name" value="HTH_LacI"/>
    <property type="match status" value="1"/>
</dbReference>
<dbReference type="PROSITE" id="PS00356">
    <property type="entry name" value="HTH_LACI_1"/>
    <property type="match status" value="1"/>
</dbReference>
<evidence type="ECO:0000256" key="1">
    <source>
        <dbReference type="ARBA" id="ARBA00023015"/>
    </source>
</evidence>
<dbReference type="CDD" id="cd06267">
    <property type="entry name" value="PBP1_LacI_sugar_binding-like"/>
    <property type="match status" value="1"/>
</dbReference>
<dbReference type="Pfam" id="PF00356">
    <property type="entry name" value="LacI"/>
    <property type="match status" value="1"/>
</dbReference>
<evidence type="ECO:0000313" key="7">
    <source>
        <dbReference type="Proteomes" id="UP000243528"/>
    </source>
</evidence>
<feature type="region of interest" description="Disordered" evidence="4">
    <location>
        <begin position="1"/>
        <end position="23"/>
    </location>
</feature>
<dbReference type="Gene3D" id="1.10.260.40">
    <property type="entry name" value="lambda repressor-like DNA-binding domains"/>
    <property type="match status" value="1"/>
</dbReference>
<reference evidence="6 7" key="1">
    <citation type="submission" date="2018-03" db="EMBL/GenBank/DDBJ databases">
        <title>Genomic Encyclopedia of Archaeal and Bacterial Type Strains, Phase II (KMG-II): from individual species to whole genera.</title>
        <authorList>
            <person name="Goeker M."/>
        </authorList>
    </citation>
    <scope>NUCLEOTIDE SEQUENCE [LARGE SCALE GENOMIC DNA]</scope>
    <source>
        <strain evidence="6 7">DSM 45211</strain>
    </source>
</reference>
<dbReference type="SUPFAM" id="SSF53822">
    <property type="entry name" value="Periplasmic binding protein-like I"/>
    <property type="match status" value="1"/>
</dbReference>
<dbReference type="Gene3D" id="3.40.50.2300">
    <property type="match status" value="2"/>
</dbReference>
<dbReference type="PANTHER" id="PTHR30146:SF153">
    <property type="entry name" value="LACTOSE OPERON REPRESSOR"/>
    <property type="match status" value="1"/>
</dbReference>
<feature type="domain" description="HTH lacI-type" evidence="5">
    <location>
        <begin position="22"/>
        <end position="76"/>
    </location>
</feature>
<sequence>MEEPAGVCDDERVNRSRGQARPSLKDVAARAGVSPRTVSNVVNDFPYVAADTRERVRTVLDEMGYRPNAAARSLRQGRSGLIGLVVPELDSPYFGELAALTVRAAETRGWVVLADQTDGDAERERRMLDGMRLQLVDGLIFSPWALSPAELRGRVDAVPLVLLGEREPGGLMDRVAVDNVSASREAVEHLVGSGRRRIALIGAQPNLPNNTAAERLTGYRAALRAAGMTPTPHLEMPVEALHRADGATAMRALLDHDPPDAVFCVNDQLALGALRVAYERGLRVPDDLAICGFDDIEDGRYSTPALTTVAPAKEQIAERALDCLAKRLGPASVSDPYRDIVAEHRLVVRETT</sequence>
<dbReference type="GO" id="GO:0003700">
    <property type="term" value="F:DNA-binding transcription factor activity"/>
    <property type="evidence" value="ECO:0007669"/>
    <property type="project" value="TreeGrafter"/>
</dbReference>
<keyword evidence="1" id="KW-0805">Transcription regulation</keyword>
<comment type="caution">
    <text evidence="6">The sequence shown here is derived from an EMBL/GenBank/DDBJ whole genome shotgun (WGS) entry which is preliminary data.</text>
</comment>
<evidence type="ECO:0000313" key="6">
    <source>
        <dbReference type="EMBL" id="PSL04697.1"/>
    </source>
</evidence>
<dbReference type="OrthoDB" id="2854648at2"/>
<name>A0A2P8E5K5_9ACTN</name>
<evidence type="ECO:0000256" key="3">
    <source>
        <dbReference type="ARBA" id="ARBA00023163"/>
    </source>
</evidence>
<dbReference type="EMBL" id="PYGE01000005">
    <property type="protein sequence ID" value="PSL04697.1"/>
    <property type="molecule type" value="Genomic_DNA"/>
</dbReference>
<organism evidence="6 7">
    <name type="scientific">Haloactinopolyspora alba</name>
    <dbReference type="NCBI Taxonomy" id="648780"/>
    <lineage>
        <taxon>Bacteria</taxon>
        <taxon>Bacillati</taxon>
        <taxon>Actinomycetota</taxon>
        <taxon>Actinomycetes</taxon>
        <taxon>Jiangellales</taxon>
        <taxon>Jiangellaceae</taxon>
        <taxon>Haloactinopolyspora</taxon>
    </lineage>
</organism>
<dbReference type="InterPro" id="IPR046335">
    <property type="entry name" value="LacI/GalR-like_sensor"/>
</dbReference>
<keyword evidence="7" id="KW-1185">Reference proteome</keyword>
<dbReference type="PROSITE" id="PS50932">
    <property type="entry name" value="HTH_LACI_2"/>
    <property type="match status" value="1"/>
</dbReference>